<organism evidence="1 2">
    <name type="scientific">Propionibacterium acidifaciens F0233</name>
    <dbReference type="NCBI Taxonomy" id="553198"/>
    <lineage>
        <taxon>Bacteria</taxon>
        <taxon>Bacillati</taxon>
        <taxon>Actinomycetota</taxon>
        <taxon>Actinomycetes</taxon>
        <taxon>Propionibacteriales</taxon>
        <taxon>Propionibacteriaceae</taxon>
        <taxon>Propionibacterium</taxon>
    </lineage>
</organism>
<gene>
    <name evidence="1" type="ORF">HMPREF0682_0274</name>
</gene>
<protein>
    <submittedName>
        <fullName evidence="1">Uncharacterized protein</fullName>
    </submittedName>
</protein>
<sequence>MALVSPVGSEYTPNNLIEFIKQADFMDLYQQNLAATDTLIVAKK</sequence>
<accession>U2PPS2</accession>
<reference evidence="1" key="1">
    <citation type="submission" date="2013-08" db="EMBL/GenBank/DDBJ databases">
        <authorList>
            <person name="Durkin A.S."/>
            <person name="Haft D.R."/>
            <person name="McCorrison J."/>
            <person name="Torralba M."/>
            <person name="Gillis M."/>
            <person name="Haft D.H."/>
            <person name="Methe B."/>
            <person name="Sutton G."/>
            <person name="Nelson K.E."/>
        </authorList>
    </citation>
    <scope>NUCLEOTIDE SEQUENCE [LARGE SCALE GENOMIC DNA]</scope>
    <source>
        <strain evidence="1">F0233</strain>
    </source>
</reference>
<name>U2PPS2_9ACTN</name>
<proteinExistence type="predicted"/>
<evidence type="ECO:0000313" key="2">
    <source>
        <dbReference type="Proteomes" id="UP000017052"/>
    </source>
</evidence>
<keyword evidence="2" id="KW-1185">Reference proteome</keyword>
<comment type="caution">
    <text evidence="1">The sequence shown here is derived from an EMBL/GenBank/DDBJ whole genome shotgun (WGS) entry which is preliminary data.</text>
</comment>
<dbReference type="EMBL" id="ACVN02000255">
    <property type="protein sequence ID" value="ERK52500.1"/>
    <property type="molecule type" value="Genomic_DNA"/>
</dbReference>
<evidence type="ECO:0000313" key="1">
    <source>
        <dbReference type="EMBL" id="ERK52500.1"/>
    </source>
</evidence>
<dbReference type="Proteomes" id="UP000017052">
    <property type="component" value="Unassembled WGS sequence"/>
</dbReference>
<dbReference type="AlphaFoldDB" id="U2PPS2"/>